<dbReference type="InterPro" id="IPR050707">
    <property type="entry name" value="HTH_MetabolicPath_Reg"/>
</dbReference>
<dbReference type="Proteomes" id="UP001596548">
    <property type="component" value="Unassembled WGS sequence"/>
</dbReference>
<name>A0ABW2HNU5_9ACTN</name>
<dbReference type="PANTHER" id="PTHR30136:SF35">
    <property type="entry name" value="HTH-TYPE TRANSCRIPTIONAL REGULATOR RV1719"/>
    <property type="match status" value="1"/>
</dbReference>
<gene>
    <name evidence="6" type="ORF">ACFQS1_11050</name>
</gene>
<dbReference type="PANTHER" id="PTHR30136">
    <property type="entry name" value="HELIX-TURN-HELIX TRANSCRIPTIONAL REGULATOR, ICLR FAMILY"/>
    <property type="match status" value="1"/>
</dbReference>
<feature type="domain" description="HTH iclR-type" evidence="4">
    <location>
        <begin position="14"/>
        <end position="75"/>
    </location>
</feature>
<dbReference type="SUPFAM" id="SSF55781">
    <property type="entry name" value="GAF domain-like"/>
    <property type="match status" value="1"/>
</dbReference>
<dbReference type="InterPro" id="IPR036388">
    <property type="entry name" value="WH-like_DNA-bd_sf"/>
</dbReference>
<dbReference type="RefSeq" id="WP_378966578.1">
    <property type="nucleotide sequence ID" value="NZ_JBHTBJ010000006.1"/>
</dbReference>
<proteinExistence type="predicted"/>
<dbReference type="InterPro" id="IPR029016">
    <property type="entry name" value="GAF-like_dom_sf"/>
</dbReference>
<sequence length="273" mass="28771">MIASGDGPDRRGEVRSVARALDILSAFSSAHPRLTLSELAEAVGLPRPSVRRLAVTLIERGFLRQDPDGAYLLGVRLLELGSQVSESSAITHRAGAAADELSRVTGETVLIAEVDWDSLSLLIIGKRRPVQPPPAETSPVGRRYPLTSGCIGKAVLSGLTPEGAATVVPKLRLTPRTAATIVDPARLAADVAASRDRGYAIQSGEFLVGMAGAAVPVHVSGRVVGALAVLGTAQRYPSPALHRTGRLVRSVLAQHRLAQHQLAQHQLAPHRPV</sequence>
<accession>A0ABW2HNU5</accession>
<dbReference type="PROSITE" id="PS51078">
    <property type="entry name" value="ICLR_ED"/>
    <property type="match status" value="1"/>
</dbReference>
<keyword evidence="2" id="KW-0238">DNA-binding</keyword>
<protein>
    <submittedName>
        <fullName evidence="6">IclR family transcriptional regulator</fullName>
    </submittedName>
</protein>
<dbReference type="SUPFAM" id="SSF46785">
    <property type="entry name" value="Winged helix' DNA-binding domain"/>
    <property type="match status" value="1"/>
</dbReference>
<dbReference type="Gene3D" id="1.10.10.10">
    <property type="entry name" value="Winged helix-like DNA-binding domain superfamily/Winged helix DNA-binding domain"/>
    <property type="match status" value="1"/>
</dbReference>
<dbReference type="PROSITE" id="PS51077">
    <property type="entry name" value="HTH_ICLR"/>
    <property type="match status" value="1"/>
</dbReference>
<dbReference type="EMBL" id="JBHTBJ010000006">
    <property type="protein sequence ID" value="MFC7274519.1"/>
    <property type="molecule type" value="Genomic_DNA"/>
</dbReference>
<dbReference type="Gene3D" id="3.30.450.40">
    <property type="match status" value="1"/>
</dbReference>
<dbReference type="InterPro" id="IPR005471">
    <property type="entry name" value="Tscrpt_reg_IclR_N"/>
</dbReference>
<dbReference type="SMART" id="SM00346">
    <property type="entry name" value="HTH_ICLR"/>
    <property type="match status" value="1"/>
</dbReference>
<evidence type="ECO:0000256" key="3">
    <source>
        <dbReference type="ARBA" id="ARBA00023163"/>
    </source>
</evidence>
<dbReference type="InterPro" id="IPR036390">
    <property type="entry name" value="WH_DNA-bd_sf"/>
</dbReference>
<comment type="caution">
    <text evidence="6">The sequence shown here is derived from an EMBL/GenBank/DDBJ whole genome shotgun (WGS) entry which is preliminary data.</text>
</comment>
<dbReference type="Pfam" id="PF01614">
    <property type="entry name" value="IclR_C"/>
    <property type="match status" value="1"/>
</dbReference>
<reference evidence="7" key="1">
    <citation type="journal article" date="2019" name="Int. J. Syst. Evol. Microbiol.">
        <title>The Global Catalogue of Microorganisms (GCM) 10K type strain sequencing project: providing services to taxonomists for standard genome sequencing and annotation.</title>
        <authorList>
            <consortium name="The Broad Institute Genomics Platform"/>
            <consortium name="The Broad Institute Genome Sequencing Center for Infectious Disease"/>
            <person name="Wu L."/>
            <person name="Ma J."/>
        </authorList>
    </citation>
    <scope>NUCLEOTIDE SEQUENCE [LARGE SCALE GENOMIC DNA]</scope>
    <source>
        <strain evidence="7">XZYJT-10</strain>
    </source>
</reference>
<keyword evidence="1" id="KW-0805">Transcription regulation</keyword>
<evidence type="ECO:0000313" key="7">
    <source>
        <dbReference type="Proteomes" id="UP001596548"/>
    </source>
</evidence>
<evidence type="ECO:0000313" key="6">
    <source>
        <dbReference type="EMBL" id="MFC7274519.1"/>
    </source>
</evidence>
<evidence type="ECO:0000256" key="2">
    <source>
        <dbReference type="ARBA" id="ARBA00023125"/>
    </source>
</evidence>
<keyword evidence="7" id="KW-1185">Reference proteome</keyword>
<evidence type="ECO:0000259" key="5">
    <source>
        <dbReference type="PROSITE" id="PS51078"/>
    </source>
</evidence>
<dbReference type="InterPro" id="IPR014757">
    <property type="entry name" value="Tscrpt_reg_IclR_C"/>
</dbReference>
<evidence type="ECO:0000259" key="4">
    <source>
        <dbReference type="PROSITE" id="PS51077"/>
    </source>
</evidence>
<feature type="domain" description="IclR-ED" evidence="5">
    <location>
        <begin position="76"/>
        <end position="264"/>
    </location>
</feature>
<organism evidence="6 7">
    <name type="scientific">Paractinoplanes rhizophilus</name>
    <dbReference type="NCBI Taxonomy" id="1416877"/>
    <lineage>
        <taxon>Bacteria</taxon>
        <taxon>Bacillati</taxon>
        <taxon>Actinomycetota</taxon>
        <taxon>Actinomycetes</taxon>
        <taxon>Micromonosporales</taxon>
        <taxon>Micromonosporaceae</taxon>
        <taxon>Paractinoplanes</taxon>
    </lineage>
</organism>
<evidence type="ECO:0000256" key="1">
    <source>
        <dbReference type="ARBA" id="ARBA00023015"/>
    </source>
</evidence>
<keyword evidence="3" id="KW-0804">Transcription</keyword>
<dbReference type="Pfam" id="PF09339">
    <property type="entry name" value="HTH_IclR"/>
    <property type="match status" value="1"/>
</dbReference>